<name>A0ABR9KRH3_9ACTN</name>
<accession>A0ABR9KRH3</accession>
<evidence type="ECO:0008006" key="4">
    <source>
        <dbReference type="Google" id="ProtNLM"/>
    </source>
</evidence>
<evidence type="ECO:0000313" key="2">
    <source>
        <dbReference type="EMBL" id="MBE1564619.1"/>
    </source>
</evidence>
<evidence type="ECO:0000256" key="1">
    <source>
        <dbReference type="SAM" id="MobiDB-lite"/>
    </source>
</evidence>
<proteinExistence type="predicted"/>
<protein>
    <recommendedName>
        <fullName evidence="4">Tetratricopeptide repeat protein</fullName>
    </recommendedName>
</protein>
<keyword evidence="3" id="KW-1185">Reference proteome</keyword>
<organism evidence="2 3">
    <name type="scientific">Nonomuraea africana</name>
    <dbReference type="NCBI Taxonomy" id="46171"/>
    <lineage>
        <taxon>Bacteria</taxon>
        <taxon>Bacillati</taxon>
        <taxon>Actinomycetota</taxon>
        <taxon>Actinomycetes</taxon>
        <taxon>Streptosporangiales</taxon>
        <taxon>Streptosporangiaceae</taxon>
        <taxon>Nonomuraea</taxon>
    </lineage>
</organism>
<dbReference type="EMBL" id="JADBEF010000001">
    <property type="protein sequence ID" value="MBE1564619.1"/>
    <property type="molecule type" value="Genomic_DNA"/>
</dbReference>
<comment type="caution">
    <text evidence="2">The sequence shown here is derived from an EMBL/GenBank/DDBJ whole genome shotgun (WGS) entry which is preliminary data.</text>
</comment>
<dbReference type="Proteomes" id="UP000661607">
    <property type="component" value="Unassembled WGS sequence"/>
</dbReference>
<gene>
    <name evidence="2" type="ORF">H4W81_007398</name>
</gene>
<dbReference type="RefSeq" id="WP_264083217.1">
    <property type="nucleotide sequence ID" value="NZ_BAAASY010000031.1"/>
</dbReference>
<feature type="region of interest" description="Disordered" evidence="1">
    <location>
        <begin position="47"/>
        <end position="73"/>
    </location>
</feature>
<reference evidence="2 3" key="1">
    <citation type="submission" date="2020-10" db="EMBL/GenBank/DDBJ databases">
        <title>Sequencing the genomes of 1000 actinobacteria strains.</title>
        <authorList>
            <person name="Klenk H.-P."/>
        </authorList>
    </citation>
    <scope>NUCLEOTIDE SEQUENCE [LARGE SCALE GENOMIC DNA]</scope>
    <source>
        <strain evidence="2 3">DSM 43748</strain>
    </source>
</reference>
<sequence>MVPIEQARTELLYLRRGRRRAEARPHLRSALDIFLRLGATPWAERASSELRATGETPPAREQAPSCWRSSPRKSFRWYGWPPRA</sequence>
<evidence type="ECO:0000313" key="3">
    <source>
        <dbReference type="Proteomes" id="UP000661607"/>
    </source>
</evidence>